<dbReference type="PANTHER" id="PTHR34070">
    <property type="entry name" value="ARMADILLO-TYPE FOLD"/>
    <property type="match status" value="1"/>
</dbReference>
<dbReference type="Proteomes" id="UP001501746">
    <property type="component" value="Unassembled WGS sequence"/>
</dbReference>
<comment type="caution">
    <text evidence="1">The sequence shown here is derived from an EMBL/GenBank/DDBJ whole genome shotgun (WGS) entry which is preliminary data.</text>
</comment>
<dbReference type="InterPro" id="IPR014825">
    <property type="entry name" value="DNA_alkylation"/>
</dbReference>
<name>A0ABN2MTE0_9MICO</name>
<dbReference type="CDD" id="cd06561">
    <property type="entry name" value="AlkD_like"/>
    <property type="match status" value="1"/>
</dbReference>
<dbReference type="SUPFAM" id="SSF48371">
    <property type="entry name" value="ARM repeat"/>
    <property type="match status" value="1"/>
</dbReference>
<organism evidence="1 2">
    <name type="scientific">Agromyces salentinus</name>
    <dbReference type="NCBI Taxonomy" id="269421"/>
    <lineage>
        <taxon>Bacteria</taxon>
        <taxon>Bacillati</taxon>
        <taxon>Actinomycetota</taxon>
        <taxon>Actinomycetes</taxon>
        <taxon>Micrococcales</taxon>
        <taxon>Microbacteriaceae</taxon>
        <taxon>Agromyces</taxon>
    </lineage>
</organism>
<dbReference type="PANTHER" id="PTHR34070:SF1">
    <property type="entry name" value="DNA ALKYLATION REPAIR PROTEIN"/>
    <property type="match status" value="1"/>
</dbReference>
<dbReference type="Gene3D" id="1.25.10.90">
    <property type="match status" value="1"/>
</dbReference>
<dbReference type="EMBL" id="BAAANK010000006">
    <property type="protein sequence ID" value="GAA1837553.1"/>
    <property type="molecule type" value="Genomic_DNA"/>
</dbReference>
<proteinExistence type="predicted"/>
<dbReference type="InterPro" id="IPR016024">
    <property type="entry name" value="ARM-type_fold"/>
</dbReference>
<dbReference type="Pfam" id="PF08713">
    <property type="entry name" value="DNA_alkylation"/>
    <property type="match status" value="1"/>
</dbReference>
<reference evidence="1 2" key="1">
    <citation type="journal article" date="2019" name="Int. J. Syst. Evol. Microbiol.">
        <title>The Global Catalogue of Microorganisms (GCM) 10K type strain sequencing project: providing services to taxonomists for standard genome sequencing and annotation.</title>
        <authorList>
            <consortium name="The Broad Institute Genomics Platform"/>
            <consortium name="The Broad Institute Genome Sequencing Center for Infectious Disease"/>
            <person name="Wu L."/>
            <person name="Ma J."/>
        </authorList>
    </citation>
    <scope>NUCLEOTIDE SEQUENCE [LARGE SCALE GENOMIC DNA]</scope>
    <source>
        <strain evidence="1 2">JCM 14323</strain>
    </source>
</reference>
<evidence type="ECO:0000313" key="1">
    <source>
        <dbReference type="EMBL" id="GAA1837553.1"/>
    </source>
</evidence>
<protein>
    <submittedName>
        <fullName evidence="1">DNA alkylation repair protein</fullName>
    </submittedName>
</protein>
<keyword evidence="2" id="KW-1185">Reference proteome</keyword>
<gene>
    <name evidence="1" type="ORF">GCM10009750_23350</name>
</gene>
<evidence type="ECO:0000313" key="2">
    <source>
        <dbReference type="Proteomes" id="UP001501746"/>
    </source>
</evidence>
<sequence length="232" mass="26449">MATDAAALVAALEEMATPAEREKYTRYFPPDDSAPFIGVRMGTVFELAKTALDLPVAELETLLDVPTHEVRALACSIMGKSAAHRRTTEERRGELYELFLRRHDRIDQWDLVDLAARDVVGGWLLDRDREPLRRLAASDRWPERRTALVATFAFLRRRQLDDAFTIAELLADDDEPYVAKALGWVLRAAGDLDRERLTLFLERRAPSMPRVALRAAVEHYDKPDRARILALR</sequence>
<accession>A0ABN2MTE0</accession>